<gene>
    <name evidence="1" type="primary">Cnnm2</name>
    <name evidence="1" type="ORF">CEXT_685351</name>
</gene>
<protein>
    <submittedName>
        <fullName evidence="1">Metal transporter CNNM2</fullName>
    </submittedName>
</protein>
<comment type="caution">
    <text evidence="1">The sequence shown here is derived from an EMBL/GenBank/DDBJ whole genome shotgun (WGS) entry which is preliminary data.</text>
</comment>
<evidence type="ECO:0000313" key="1">
    <source>
        <dbReference type="EMBL" id="GIX74552.1"/>
    </source>
</evidence>
<proteinExistence type="predicted"/>
<sequence>MLSNLLASSLNVPLLYFHVSNKSTLTKDKIVYETPWSFQAEPYFNFLASTRSPDRKITTPDALMSYKNDLNCTGVYGLRAEGDRVYITEEGITRVPASSNFTLRIFGRLFSNSTQLAFTGSSSVCDKVTKIIHITNENILSENALEIVISLPLLEEFDIYYMCVKRICKEKDEKKSQRNGYIKEVKLG</sequence>
<dbReference type="EMBL" id="BPLR01002510">
    <property type="protein sequence ID" value="GIX74552.1"/>
    <property type="molecule type" value="Genomic_DNA"/>
</dbReference>
<reference evidence="1 2" key="1">
    <citation type="submission" date="2021-06" db="EMBL/GenBank/DDBJ databases">
        <title>Caerostris extrusa draft genome.</title>
        <authorList>
            <person name="Kono N."/>
            <person name="Arakawa K."/>
        </authorList>
    </citation>
    <scope>NUCLEOTIDE SEQUENCE [LARGE SCALE GENOMIC DNA]</scope>
</reference>
<dbReference type="AlphaFoldDB" id="A0AAV4MQC8"/>
<dbReference type="Proteomes" id="UP001054945">
    <property type="component" value="Unassembled WGS sequence"/>
</dbReference>
<accession>A0AAV4MQC8</accession>
<keyword evidence="2" id="KW-1185">Reference proteome</keyword>
<organism evidence="1 2">
    <name type="scientific">Caerostris extrusa</name>
    <name type="common">Bark spider</name>
    <name type="synonym">Caerostris bankana</name>
    <dbReference type="NCBI Taxonomy" id="172846"/>
    <lineage>
        <taxon>Eukaryota</taxon>
        <taxon>Metazoa</taxon>
        <taxon>Ecdysozoa</taxon>
        <taxon>Arthropoda</taxon>
        <taxon>Chelicerata</taxon>
        <taxon>Arachnida</taxon>
        <taxon>Araneae</taxon>
        <taxon>Araneomorphae</taxon>
        <taxon>Entelegynae</taxon>
        <taxon>Araneoidea</taxon>
        <taxon>Araneidae</taxon>
        <taxon>Caerostris</taxon>
    </lineage>
</organism>
<evidence type="ECO:0000313" key="2">
    <source>
        <dbReference type="Proteomes" id="UP001054945"/>
    </source>
</evidence>
<name>A0AAV4MQC8_CAEEX</name>